<feature type="region of interest" description="Disordered" evidence="1">
    <location>
        <begin position="133"/>
        <end position="155"/>
    </location>
</feature>
<comment type="caution">
    <text evidence="3">The sequence shown here is derived from an EMBL/GenBank/DDBJ whole genome shotgun (WGS) entry which is preliminary data.</text>
</comment>
<keyword evidence="4" id="KW-1185">Reference proteome</keyword>
<reference evidence="3" key="1">
    <citation type="journal article" date="2014" name="Int. J. Syst. Evol. Microbiol.">
        <title>Complete genome sequence of Corynebacterium casei LMG S-19264T (=DSM 44701T), isolated from a smear-ripened cheese.</title>
        <authorList>
            <consortium name="US DOE Joint Genome Institute (JGI-PGF)"/>
            <person name="Walter F."/>
            <person name="Albersmeier A."/>
            <person name="Kalinowski J."/>
            <person name="Ruckert C."/>
        </authorList>
    </citation>
    <scope>NUCLEOTIDE SEQUENCE</scope>
    <source>
        <strain evidence="3">CGMCC 1.15322</strain>
    </source>
</reference>
<dbReference type="RefSeq" id="WP_188705471.1">
    <property type="nucleotide sequence ID" value="NZ_BMIG01000001.1"/>
</dbReference>
<gene>
    <name evidence="3" type="ORF">GCM10011496_00830</name>
</gene>
<evidence type="ECO:0000256" key="1">
    <source>
        <dbReference type="SAM" id="MobiDB-lite"/>
    </source>
</evidence>
<dbReference type="Proteomes" id="UP000620596">
    <property type="component" value="Unassembled WGS sequence"/>
</dbReference>
<protein>
    <submittedName>
        <fullName evidence="3">Amidase</fullName>
    </submittedName>
</protein>
<dbReference type="PANTHER" id="PTHR11895:SF151">
    <property type="entry name" value="GLUTAMYL-TRNA(GLN) AMIDOTRANSFERASE SUBUNIT A"/>
    <property type="match status" value="1"/>
</dbReference>
<dbReference type="SUPFAM" id="SSF75304">
    <property type="entry name" value="Amidase signature (AS) enzymes"/>
    <property type="match status" value="1"/>
</dbReference>
<dbReference type="InterPro" id="IPR000120">
    <property type="entry name" value="Amidase"/>
</dbReference>
<dbReference type="Pfam" id="PF01425">
    <property type="entry name" value="Amidase"/>
    <property type="match status" value="1"/>
</dbReference>
<dbReference type="InterPro" id="IPR036928">
    <property type="entry name" value="AS_sf"/>
</dbReference>
<accession>A0A916WB09</accession>
<evidence type="ECO:0000313" key="4">
    <source>
        <dbReference type="Proteomes" id="UP000620596"/>
    </source>
</evidence>
<proteinExistence type="predicted"/>
<evidence type="ECO:0000259" key="2">
    <source>
        <dbReference type="Pfam" id="PF01425"/>
    </source>
</evidence>
<dbReference type="EMBL" id="BMIG01000001">
    <property type="protein sequence ID" value="GGA84183.1"/>
    <property type="molecule type" value="Genomic_DNA"/>
</dbReference>
<organism evidence="3 4">
    <name type="scientific">Polaromonas eurypsychrophila</name>
    <dbReference type="NCBI Taxonomy" id="1614635"/>
    <lineage>
        <taxon>Bacteria</taxon>
        <taxon>Pseudomonadati</taxon>
        <taxon>Pseudomonadota</taxon>
        <taxon>Betaproteobacteria</taxon>
        <taxon>Burkholderiales</taxon>
        <taxon>Comamonadaceae</taxon>
        <taxon>Polaromonas</taxon>
    </lineage>
</organism>
<feature type="domain" description="Amidase" evidence="2">
    <location>
        <begin position="30"/>
        <end position="419"/>
    </location>
</feature>
<sequence>MPVSSTPPLHQLHAWQAATLLARRELSAVDLVRACLKRISEREPQVHAFVQLGADAALARARELDAGAVHGLLHGLPLGVKDLFDTFDLPTAYGSSIYAEQQPTVDAAAVALCREAGAVLLGKTVTTELANMYPGETRNPHNPQHTPGGSSSGSAAAVADGMLPLALGTQTAGSLIRPAAFCGVVGYKPSHNRVPKAGVKSLSETLDTVGGFGRSVRDVALLGAVLTGDARLADPTAFEQKAAPRIGWCQTPEWAQADADTQQAWAQAEKLLAGHGTPLVLPDSLTGLIAVQKAVQAFETARSLSHERLHHRHQLSTPLQALIADGMAISGETHALNLQVTASARQRAQALFDGCDVIIAPSSIGEAPAGLDGTGDPLFCRSWTLLGLPCVHLPFARGQNGLPVGLQLVGAYGEDHRLLAAAHWVHQRLTG</sequence>
<reference evidence="3" key="2">
    <citation type="submission" date="2020-09" db="EMBL/GenBank/DDBJ databases">
        <authorList>
            <person name="Sun Q."/>
            <person name="Zhou Y."/>
        </authorList>
    </citation>
    <scope>NUCLEOTIDE SEQUENCE</scope>
    <source>
        <strain evidence="3">CGMCC 1.15322</strain>
    </source>
</reference>
<evidence type="ECO:0000313" key="3">
    <source>
        <dbReference type="EMBL" id="GGA84183.1"/>
    </source>
</evidence>
<dbReference type="PANTHER" id="PTHR11895">
    <property type="entry name" value="TRANSAMIDASE"/>
    <property type="match status" value="1"/>
</dbReference>
<name>A0A916WB09_9BURK</name>
<dbReference type="Gene3D" id="3.90.1300.10">
    <property type="entry name" value="Amidase signature (AS) domain"/>
    <property type="match status" value="1"/>
</dbReference>
<dbReference type="InterPro" id="IPR023631">
    <property type="entry name" value="Amidase_dom"/>
</dbReference>
<dbReference type="AlphaFoldDB" id="A0A916WB09"/>
<dbReference type="GO" id="GO:0003824">
    <property type="term" value="F:catalytic activity"/>
    <property type="evidence" value="ECO:0007669"/>
    <property type="project" value="InterPro"/>
</dbReference>